<feature type="transmembrane region" description="Helical" evidence="1">
    <location>
        <begin position="209"/>
        <end position="238"/>
    </location>
</feature>
<feature type="transmembrane region" description="Helical" evidence="1">
    <location>
        <begin position="6"/>
        <end position="31"/>
    </location>
</feature>
<feature type="transmembrane region" description="Helical" evidence="1">
    <location>
        <begin position="106"/>
        <end position="125"/>
    </location>
</feature>
<accession>A0A3Q9BLA3</accession>
<keyword evidence="1" id="KW-0812">Transmembrane</keyword>
<reference evidence="3" key="1">
    <citation type="submission" date="2018-12" db="EMBL/GenBank/DDBJ databases">
        <title>Complete genome sequencing of Jeotgalibaca sp. H21T32.</title>
        <authorList>
            <person name="Bae J.-W."/>
            <person name="Lee S.-Y."/>
        </authorList>
    </citation>
    <scope>NUCLEOTIDE SEQUENCE [LARGE SCALE GENOMIC DNA]</scope>
    <source>
        <strain evidence="3">H21T32</strain>
    </source>
</reference>
<dbReference type="RefSeq" id="WP_126110942.1">
    <property type="nucleotide sequence ID" value="NZ_CP034465.1"/>
</dbReference>
<dbReference type="OrthoDB" id="1689651at2"/>
<dbReference type="InterPro" id="IPR009323">
    <property type="entry name" value="DUF979"/>
</dbReference>
<keyword evidence="3" id="KW-1185">Reference proteome</keyword>
<protein>
    <submittedName>
        <fullName evidence="2">DUF979 domain-containing protein</fullName>
    </submittedName>
</protein>
<dbReference type="KEGG" id="jeh:EJN90_10315"/>
<feature type="transmembrane region" description="Helical" evidence="1">
    <location>
        <begin position="131"/>
        <end position="148"/>
    </location>
</feature>
<name>A0A3Q9BLA3_9LACT</name>
<evidence type="ECO:0000313" key="3">
    <source>
        <dbReference type="Proteomes" id="UP000273326"/>
    </source>
</evidence>
<keyword evidence="1" id="KW-1133">Transmembrane helix</keyword>
<evidence type="ECO:0000256" key="1">
    <source>
        <dbReference type="SAM" id="Phobius"/>
    </source>
</evidence>
<dbReference type="AlphaFoldDB" id="A0A3Q9BLA3"/>
<keyword evidence="1" id="KW-0472">Membrane</keyword>
<feature type="transmembrane region" description="Helical" evidence="1">
    <location>
        <begin position="68"/>
        <end position="85"/>
    </location>
</feature>
<evidence type="ECO:0000313" key="2">
    <source>
        <dbReference type="EMBL" id="AZP04996.1"/>
    </source>
</evidence>
<gene>
    <name evidence="2" type="ORF">EJN90_10315</name>
</gene>
<proteinExistence type="predicted"/>
<feature type="transmembrane region" description="Helical" evidence="1">
    <location>
        <begin position="43"/>
        <end position="62"/>
    </location>
</feature>
<dbReference type="Proteomes" id="UP000273326">
    <property type="component" value="Chromosome"/>
</dbReference>
<feature type="transmembrane region" description="Helical" evidence="1">
    <location>
        <begin position="293"/>
        <end position="312"/>
    </location>
</feature>
<dbReference type="Pfam" id="PF06166">
    <property type="entry name" value="DUF979"/>
    <property type="match status" value="1"/>
</dbReference>
<feature type="transmembrane region" description="Helical" evidence="1">
    <location>
        <begin position="250"/>
        <end position="273"/>
    </location>
</feature>
<organism evidence="2 3">
    <name type="scientific">Jeotgalibaca ciconiae</name>
    <dbReference type="NCBI Taxonomy" id="2496265"/>
    <lineage>
        <taxon>Bacteria</taxon>
        <taxon>Bacillati</taxon>
        <taxon>Bacillota</taxon>
        <taxon>Bacilli</taxon>
        <taxon>Lactobacillales</taxon>
        <taxon>Carnobacteriaceae</taxon>
        <taxon>Jeotgalibaca</taxon>
    </lineage>
</organism>
<sequence>MDASYITGTVVPILLELFFILIGLQLFYTAYRVLRQADHPARWGTAGFWILLGILFAAGNIIPPAVDGVLLLGIGALTLLKQVKVGKVETNSEEEQVYHAARFSNWIFLPAVLLALTAVLIAQFTPFGGQVGIGAAAILSLAVAMILFRASPKITLSQSDRMVQQVGAVGILPQLLAALGVLFTAAGVGDVIADIISGFVPAGNRLLGVIAYVLGMVIFTMIMGNGFAAFTVITAGIGIPFVISQGADPVIAGALAMTAGFCGTLMTPMAANFNALPAALLEMKNPNGVIKAQTPLALVLIVVHIALMYFWAF</sequence>
<dbReference type="EMBL" id="CP034465">
    <property type="protein sequence ID" value="AZP04996.1"/>
    <property type="molecule type" value="Genomic_DNA"/>
</dbReference>
<feature type="transmembrane region" description="Helical" evidence="1">
    <location>
        <begin position="169"/>
        <end position="189"/>
    </location>
</feature>